<dbReference type="RefSeq" id="WP_074846367.1">
    <property type="nucleotide sequence ID" value="NZ_BAAACD010000002.1"/>
</dbReference>
<sequence>MKDYTCRNNKYILISLILIIFTWGILGENYDDIIIPSISSTIKALNEIIGNGDFLMILFSSLKRFLIAFIITMILSVIMSILSRINNFIYNLMIPIVALLKSVPTMGIVIIALIWLNNDKAPILIGFIIVFPILYEGFIGALKSIDKKLIEMARMYKVSKKNIIKDIYIPSMIHGILPLMPSAMGLMLKVIIAGEVLGQPAYSIGGSMNLEKIYLNTPGVFAWIIIVMIITSIFDFIIKLMVRRSMQWKA</sequence>
<evidence type="ECO:0000313" key="9">
    <source>
        <dbReference type="EMBL" id="PWL51411.1"/>
    </source>
</evidence>
<feature type="transmembrane region" description="Helical" evidence="7">
    <location>
        <begin position="220"/>
        <end position="242"/>
    </location>
</feature>
<dbReference type="Proteomes" id="UP000246114">
    <property type="component" value="Unassembled WGS sequence"/>
</dbReference>
<reference evidence="9 12" key="2">
    <citation type="submission" date="2018-03" db="EMBL/GenBank/DDBJ databases">
        <title>The uncultured portion of the human microbiome is neutrally assembled.</title>
        <authorList>
            <person name="Jeraldo P."/>
            <person name="Boardman L."/>
            <person name="White B.A."/>
            <person name="Nelson H."/>
            <person name="Goldenfeld N."/>
            <person name="Chia N."/>
        </authorList>
    </citation>
    <scope>NUCLEOTIDE SEQUENCE [LARGE SCALE GENOMIC DNA]</scope>
    <source>
        <strain evidence="9">CIM:MAG 903</strain>
    </source>
</reference>
<feature type="transmembrane region" description="Helical" evidence="7">
    <location>
        <begin position="121"/>
        <end position="142"/>
    </location>
</feature>
<evidence type="ECO:0000256" key="2">
    <source>
        <dbReference type="ARBA" id="ARBA00022448"/>
    </source>
</evidence>
<dbReference type="PANTHER" id="PTHR30151:SF0">
    <property type="entry name" value="ABC TRANSPORTER PERMEASE PROTEIN MJ0413-RELATED"/>
    <property type="match status" value="1"/>
</dbReference>
<dbReference type="SUPFAM" id="SSF161098">
    <property type="entry name" value="MetI-like"/>
    <property type="match status" value="1"/>
</dbReference>
<feature type="transmembrane region" description="Helical" evidence="7">
    <location>
        <begin position="89"/>
        <end position="115"/>
    </location>
</feature>
<keyword evidence="11" id="KW-1185">Reference proteome</keyword>
<keyword evidence="6 7" id="KW-0472">Membrane</keyword>
<reference evidence="10 11" key="1">
    <citation type="submission" date="2016-10" db="EMBL/GenBank/DDBJ databases">
        <authorList>
            <person name="de Groot N.N."/>
        </authorList>
    </citation>
    <scope>NUCLEOTIDE SEQUENCE [LARGE SCALE GENOMIC DNA]</scope>
    <source>
        <strain evidence="10 11">NLAE-zl-G419</strain>
    </source>
</reference>
<evidence type="ECO:0000313" key="11">
    <source>
        <dbReference type="Proteomes" id="UP000182135"/>
    </source>
</evidence>
<accession>A0A1I2PIQ2</accession>
<dbReference type="Proteomes" id="UP000182135">
    <property type="component" value="Unassembled WGS sequence"/>
</dbReference>
<feature type="transmembrane region" description="Helical" evidence="7">
    <location>
        <begin position="163"/>
        <end position="180"/>
    </location>
</feature>
<evidence type="ECO:0000259" key="8">
    <source>
        <dbReference type="PROSITE" id="PS50928"/>
    </source>
</evidence>
<dbReference type="InterPro" id="IPR035906">
    <property type="entry name" value="MetI-like_sf"/>
</dbReference>
<dbReference type="EMBL" id="QAMZ01000056">
    <property type="protein sequence ID" value="PWL51411.1"/>
    <property type="molecule type" value="Genomic_DNA"/>
</dbReference>
<organism evidence="10 11">
    <name type="scientific">Clostridium cadaveris</name>
    <dbReference type="NCBI Taxonomy" id="1529"/>
    <lineage>
        <taxon>Bacteria</taxon>
        <taxon>Bacillati</taxon>
        <taxon>Bacillota</taxon>
        <taxon>Clostridia</taxon>
        <taxon>Eubacteriales</taxon>
        <taxon>Clostridiaceae</taxon>
        <taxon>Clostridium</taxon>
    </lineage>
</organism>
<evidence type="ECO:0000313" key="12">
    <source>
        <dbReference type="Proteomes" id="UP000246114"/>
    </source>
</evidence>
<keyword evidence="2 7" id="KW-0813">Transport</keyword>
<dbReference type="EMBL" id="FOOE01000029">
    <property type="protein sequence ID" value="SFG15303.1"/>
    <property type="molecule type" value="Genomic_DNA"/>
</dbReference>
<name>A0A1I2PIQ2_9CLOT</name>
<comment type="subcellular location">
    <subcellularLocation>
        <location evidence="1 7">Cell membrane</location>
        <topology evidence="1 7">Multi-pass membrane protein</topology>
    </subcellularLocation>
</comment>
<dbReference type="PROSITE" id="PS50928">
    <property type="entry name" value="ABC_TM1"/>
    <property type="match status" value="1"/>
</dbReference>
<evidence type="ECO:0000256" key="1">
    <source>
        <dbReference type="ARBA" id="ARBA00004651"/>
    </source>
</evidence>
<evidence type="ECO:0000256" key="7">
    <source>
        <dbReference type="RuleBase" id="RU363032"/>
    </source>
</evidence>
<comment type="similarity">
    <text evidence="7">Belongs to the binding-protein-dependent transport system permease family.</text>
</comment>
<evidence type="ECO:0000256" key="4">
    <source>
        <dbReference type="ARBA" id="ARBA00022692"/>
    </source>
</evidence>
<dbReference type="CDD" id="cd06261">
    <property type="entry name" value="TM_PBP2"/>
    <property type="match status" value="1"/>
</dbReference>
<dbReference type="eggNOG" id="COG0600">
    <property type="taxonomic scope" value="Bacteria"/>
</dbReference>
<dbReference type="Gene3D" id="1.10.3720.10">
    <property type="entry name" value="MetI-like"/>
    <property type="match status" value="1"/>
</dbReference>
<keyword evidence="3" id="KW-1003">Cell membrane</keyword>
<dbReference type="InterPro" id="IPR000515">
    <property type="entry name" value="MetI-like"/>
</dbReference>
<keyword evidence="5 7" id="KW-1133">Transmembrane helix</keyword>
<evidence type="ECO:0000313" key="10">
    <source>
        <dbReference type="EMBL" id="SFG15303.1"/>
    </source>
</evidence>
<proteinExistence type="inferred from homology"/>
<evidence type="ECO:0000256" key="5">
    <source>
        <dbReference type="ARBA" id="ARBA00022989"/>
    </source>
</evidence>
<feature type="transmembrane region" description="Helical" evidence="7">
    <location>
        <begin position="12"/>
        <end position="30"/>
    </location>
</feature>
<protein>
    <submittedName>
        <fullName evidence="9">ABC transporter</fullName>
    </submittedName>
    <submittedName>
        <fullName evidence="10">NitT/TauT family transport system permease protein</fullName>
    </submittedName>
</protein>
<gene>
    <name evidence="9" type="ORF">DBY38_14330</name>
    <name evidence="10" type="ORF">SAMN04487885_12931</name>
</gene>
<feature type="transmembrane region" description="Helical" evidence="7">
    <location>
        <begin position="65"/>
        <end position="82"/>
    </location>
</feature>
<dbReference type="PANTHER" id="PTHR30151">
    <property type="entry name" value="ALKANE SULFONATE ABC TRANSPORTER-RELATED, MEMBRANE SUBUNIT"/>
    <property type="match status" value="1"/>
</dbReference>
<dbReference type="Pfam" id="PF00528">
    <property type="entry name" value="BPD_transp_1"/>
    <property type="match status" value="1"/>
</dbReference>
<dbReference type="GO" id="GO:0005886">
    <property type="term" value="C:plasma membrane"/>
    <property type="evidence" value="ECO:0007669"/>
    <property type="project" value="UniProtKB-SubCell"/>
</dbReference>
<dbReference type="GO" id="GO:0055085">
    <property type="term" value="P:transmembrane transport"/>
    <property type="evidence" value="ECO:0007669"/>
    <property type="project" value="InterPro"/>
</dbReference>
<dbReference type="AlphaFoldDB" id="A0A1I2PIQ2"/>
<keyword evidence="4 7" id="KW-0812">Transmembrane</keyword>
<feature type="domain" description="ABC transmembrane type-1" evidence="8">
    <location>
        <begin position="58"/>
        <end position="238"/>
    </location>
</feature>
<dbReference type="STRING" id="1529.SAMN04487885_12931"/>
<dbReference type="OrthoDB" id="308958at2"/>
<evidence type="ECO:0000256" key="3">
    <source>
        <dbReference type="ARBA" id="ARBA00022475"/>
    </source>
</evidence>
<evidence type="ECO:0000256" key="6">
    <source>
        <dbReference type="ARBA" id="ARBA00023136"/>
    </source>
</evidence>